<evidence type="ECO:0000313" key="3">
    <source>
        <dbReference type="Proteomes" id="UP000582974"/>
    </source>
</evidence>
<accession>A0A838AGE7</accession>
<dbReference type="GO" id="GO:0016791">
    <property type="term" value="F:phosphatase activity"/>
    <property type="evidence" value="ECO:0007669"/>
    <property type="project" value="TreeGrafter"/>
</dbReference>
<name>A0A838AGE7_9PSEU</name>
<dbReference type="GO" id="GO:0005737">
    <property type="term" value="C:cytoplasm"/>
    <property type="evidence" value="ECO:0007669"/>
    <property type="project" value="TreeGrafter"/>
</dbReference>
<protein>
    <submittedName>
        <fullName evidence="2">HAD-IIA family hydrolase</fullName>
    </submittedName>
</protein>
<organism evidence="2 3">
    <name type="scientific">Haloechinothrix aidingensis</name>
    <dbReference type="NCBI Taxonomy" id="2752311"/>
    <lineage>
        <taxon>Bacteria</taxon>
        <taxon>Bacillati</taxon>
        <taxon>Actinomycetota</taxon>
        <taxon>Actinomycetes</taxon>
        <taxon>Pseudonocardiales</taxon>
        <taxon>Pseudonocardiaceae</taxon>
        <taxon>Haloechinothrix</taxon>
    </lineage>
</organism>
<dbReference type="Gene3D" id="3.40.50.1000">
    <property type="entry name" value="HAD superfamily/HAD-like"/>
    <property type="match status" value="2"/>
</dbReference>
<dbReference type="SUPFAM" id="SSF56784">
    <property type="entry name" value="HAD-like"/>
    <property type="match status" value="1"/>
</dbReference>
<keyword evidence="2" id="KW-0378">Hydrolase</keyword>
<dbReference type="Pfam" id="PF18407">
    <property type="entry name" value="GNAT_like"/>
    <property type="match status" value="1"/>
</dbReference>
<feature type="domain" description="GCN5-related N-acetyltransferase-like" evidence="1">
    <location>
        <begin position="272"/>
        <end position="328"/>
    </location>
</feature>
<keyword evidence="3" id="KW-1185">Reference proteome</keyword>
<dbReference type="RefSeq" id="WP_180895068.1">
    <property type="nucleotide sequence ID" value="NZ_JACCKD010000011.1"/>
</dbReference>
<comment type="caution">
    <text evidence="2">The sequence shown here is derived from an EMBL/GenBank/DDBJ whole genome shotgun (WGS) entry which is preliminary data.</text>
</comment>
<dbReference type="Proteomes" id="UP000582974">
    <property type="component" value="Unassembled WGS sequence"/>
</dbReference>
<gene>
    <name evidence="2" type="ORF">H0B56_22170</name>
</gene>
<proteinExistence type="predicted"/>
<evidence type="ECO:0000313" key="2">
    <source>
        <dbReference type="EMBL" id="MBA0128261.1"/>
    </source>
</evidence>
<dbReference type="Pfam" id="PF13242">
    <property type="entry name" value="Hydrolase_like"/>
    <property type="match status" value="1"/>
</dbReference>
<dbReference type="Pfam" id="PF13344">
    <property type="entry name" value="Hydrolase_6"/>
    <property type="match status" value="1"/>
</dbReference>
<evidence type="ECO:0000259" key="1">
    <source>
        <dbReference type="Pfam" id="PF18407"/>
    </source>
</evidence>
<dbReference type="Gene3D" id="3.30.300.290">
    <property type="match status" value="1"/>
</dbReference>
<dbReference type="PANTHER" id="PTHR19288:SF95">
    <property type="entry name" value="D-GLYCEROL 3-PHOSPHATE PHOSPHATASE"/>
    <property type="match status" value="1"/>
</dbReference>
<dbReference type="NCBIfam" id="TIGR01460">
    <property type="entry name" value="HAD-SF-IIA"/>
    <property type="match status" value="1"/>
</dbReference>
<dbReference type="InterPro" id="IPR023214">
    <property type="entry name" value="HAD_sf"/>
</dbReference>
<dbReference type="EMBL" id="JACCKD010000011">
    <property type="protein sequence ID" value="MBA0128261.1"/>
    <property type="molecule type" value="Genomic_DNA"/>
</dbReference>
<sequence length="331" mass="33468">MRSLLDEYDALLVDLDGTVHHGRRVIPGAAEVFGTARQRGTTVRFVTNNAARSPAEVAERLAGIGVAAEPAEVVTSAQAAAAAVADAVPEGSTVLVVGTTALGDEVSAAGMRVTRTCTDDVAAVVQGHSPSTGWADLAEACQAITAGARWVACNTDPTLPTERGQLPGNGAMVAALRTATGLTPTVAGKPAPLLLDRAARTGGARRPLVVGDRLDTDVAGASAAGMDAMLVLSGVSTPRDVLAAGPGRRPTYVAADMTSLTGPGRRLTVGPRPGWRVEVAEGALLASSVAGCTDPLELLRALCVPAWQAGVESVKAADEHTAAVLARLPGT</sequence>
<dbReference type="InterPro" id="IPR036412">
    <property type="entry name" value="HAD-like_sf"/>
</dbReference>
<dbReference type="InterPro" id="IPR006357">
    <property type="entry name" value="HAD-SF_hydro_IIA"/>
</dbReference>
<dbReference type="InterPro" id="IPR041065">
    <property type="entry name" value="GNAT-like"/>
</dbReference>
<reference evidence="2 3" key="1">
    <citation type="submission" date="2020-07" db="EMBL/GenBank/DDBJ databases">
        <title>Genome of Haloechinothrix sp.</title>
        <authorList>
            <person name="Tang S.-K."/>
            <person name="Yang L."/>
            <person name="Zhu W.-Y."/>
        </authorList>
    </citation>
    <scope>NUCLEOTIDE SEQUENCE [LARGE SCALE GENOMIC DNA]</scope>
    <source>
        <strain evidence="2 3">YIM 98757</strain>
    </source>
</reference>
<dbReference type="PANTHER" id="PTHR19288">
    <property type="entry name" value="4-NITROPHENYLPHOSPHATASE-RELATED"/>
    <property type="match status" value="1"/>
</dbReference>
<dbReference type="AlphaFoldDB" id="A0A838AGE7"/>